<keyword evidence="5 6" id="KW-0472">Membrane</keyword>
<keyword evidence="2" id="KW-1003">Cell membrane</keyword>
<keyword evidence="9" id="KW-1185">Reference proteome</keyword>
<feature type="domain" description="SSD" evidence="7">
    <location>
        <begin position="215"/>
        <end position="344"/>
    </location>
</feature>
<dbReference type="EMBL" id="JBHSPA010000017">
    <property type="protein sequence ID" value="MFC5825060.1"/>
    <property type="molecule type" value="Genomic_DNA"/>
</dbReference>
<feature type="transmembrane region" description="Helical" evidence="6">
    <location>
        <begin position="378"/>
        <end position="396"/>
    </location>
</feature>
<dbReference type="RefSeq" id="WP_379514577.1">
    <property type="nucleotide sequence ID" value="NZ_JBHSPA010000017.1"/>
</dbReference>
<feature type="transmembrane region" description="Helical" evidence="6">
    <location>
        <begin position="246"/>
        <end position="267"/>
    </location>
</feature>
<keyword evidence="4 6" id="KW-1133">Transmembrane helix</keyword>
<feature type="transmembrane region" description="Helical" evidence="6">
    <location>
        <begin position="558"/>
        <end position="579"/>
    </location>
</feature>
<organism evidence="8 9">
    <name type="scientific">Nonomuraea insulae</name>
    <dbReference type="NCBI Taxonomy" id="1616787"/>
    <lineage>
        <taxon>Bacteria</taxon>
        <taxon>Bacillati</taxon>
        <taxon>Actinomycetota</taxon>
        <taxon>Actinomycetes</taxon>
        <taxon>Streptosporangiales</taxon>
        <taxon>Streptosporangiaceae</taxon>
        <taxon>Nonomuraea</taxon>
    </lineage>
</organism>
<feature type="transmembrane region" description="Helical" evidence="6">
    <location>
        <begin position="660"/>
        <end position="684"/>
    </location>
</feature>
<evidence type="ECO:0000259" key="7">
    <source>
        <dbReference type="PROSITE" id="PS50156"/>
    </source>
</evidence>
<evidence type="ECO:0000256" key="4">
    <source>
        <dbReference type="ARBA" id="ARBA00022989"/>
    </source>
</evidence>
<comment type="subcellular location">
    <subcellularLocation>
        <location evidence="1">Cell membrane</location>
        <topology evidence="1">Multi-pass membrane protein</topology>
    </subcellularLocation>
</comment>
<evidence type="ECO:0000256" key="1">
    <source>
        <dbReference type="ARBA" id="ARBA00004651"/>
    </source>
</evidence>
<dbReference type="SUPFAM" id="SSF82866">
    <property type="entry name" value="Multidrug efflux transporter AcrB transmembrane domain"/>
    <property type="match status" value="2"/>
</dbReference>
<sequence>MRHGVLDESRSRVLMHRAGVAAAAHGRLIMAIWLVVAALSLLLLPRVQSSLKPPSWEIEGSPSQRAAALVARGFPELGDEQVMLAFDSVQWPNWDVRYRRAVTATTKALDVRPEVGAVQPMPRLPDQDPRHAYAQAGVTGDETARRQQMGAQRTTAQGAVRQASGGAVTVTLVSTGAMYEELNRSGMDDLRQAEIITVPAGLLILVLGLGTVGAALMPLLVAAAGILASLAVLAGVAALVSVDSTVVTVISTLCLGLGLDYTLLIMLRYRRARADGDDPRTAVGHAMATAGATVAWCALAILLACASLFIVPAPIVRTIAVASMLGTFLTMTAALTLLPALLPRLDRLLGWGRVPWRGRTTAAPRWVAWARHLMRHPWRYVLGVTAVMLLAAAPVVNLRLGMHYERSAIAGSDLGRALARMEGDGLANTTMLALPRQEGTARVATRPLVAALRADPRVAQVSVMDNGRDLTVLSVAERHAPDSAHSVALQEHMHDLARRHLPPGQEMLAAGGAALLADVTEELGTRLWQVLALVLGCSFVLLMVIFRSVLIPVKAICMNLLSIGAAFGLLTLLFQHLGAAGTVNVTLPLLAFTLVFGLSLDYEVFLTHRIAEHYRATGDNTEAVVEGIRHTAHPVTLAAAVMATTFLGLLLTHRTDHQQAGFAVGAAIILDATLIRMVLVPALMRLFGERNWWLPWPRPRRVVSAGARPARERVTAHR</sequence>
<evidence type="ECO:0000256" key="5">
    <source>
        <dbReference type="ARBA" id="ARBA00023136"/>
    </source>
</evidence>
<feature type="transmembrane region" description="Helical" evidence="6">
    <location>
        <begin position="527"/>
        <end position="546"/>
    </location>
</feature>
<feature type="transmembrane region" description="Helical" evidence="6">
    <location>
        <begin position="288"/>
        <end position="313"/>
    </location>
</feature>
<dbReference type="PANTHER" id="PTHR33406">
    <property type="entry name" value="MEMBRANE PROTEIN MJ1562-RELATED"/>
    <property type="match status" value="1"/>
</dbReference>
<feature type="transmembrane region" description="Helical" evidence="6">
    <location>
        <begin position="319"/>
        <end position="342"/>
    </location>
</feature>
<dbReference type="Gene3D" id="1.20.1640.10">
    <property type="entry name" value="Multidrug efflux transporter AcrB transmembrane domain"/>
    <property type="match status" value="2"/>
</dbReference>
<comment type="caution">
    <text evidence="8">The sequence shown here is derived from an EMBL/GenBank/DDBJ whole genome shotgun (WGS) entry which is preliminary data.</text>
</comment>
<evidence type="ECO:0000313" key="8">
    <source>
        <dbReference type="EMBL" id="MFC5825060.1"/>
    </source>
</evidence>
<dbReference type="PANTHER" id="PTHR33406:SF13">
    <property type="entry name" value="MEMBRANE PROTEIN YDFJ"/>
    <property type="match status" value="1"/>
</dbReference>
<dbReference type="Pfam" id="PF03176">
    <property type="entry name" value="MMPL"/>
    <property type="match status" value="2"/>
</dbReference>
<feature type="transmembrane region" description="Helical" evidence="6">
    <location>
        <begin position="20"/>
        <end position="44"/>
    </location>
</feature>
<keyword evidence="3 6" id="KW-0812">Transmembrane</keyword>
<dbReference type="PROSITE" id="PS50156">
    <property type="entry name" value="SSD"/>
    <property type="match status" value="1"/>
</dbReference>
<reference evidence="9" key="1">
    <citation type="journal article" date="2019" name="Int. J. Syst. Evol. Microbiol.">
        <title>The Global Catalogue of Microorganisms (GCM) 10K type strain sequencing project: providing services to taxonomists for standard genome sequencing and annotation.</title>
        <authorList>
            <consortium name="The Broad Institute Genomics Platform"/>
            <consortium name="The Broad Institute Genome Sequencing Center for Infectious Disease"/>
            <person name="Wu L."/>
            <person name="Ma J."/>
        </authorList>
    </citation>
    <scope>NUCLEOTIDE SEQUENCE [LARGE SCALE GENOMIC DNA]</scope>
    <source>
        <strain evidence="9">CCUG 53903</strain>
    </source>
</reference>
<dbReference type="InterPro" id="IPR000731">
    <property type="entry name" value="SSD"/>
</dbReference>
<dbReference type="InterPro" id="IPR004869">
    <property type="entry name" value="MMPL_dom"/>
</dbReference>
<protein>
    <submittedName>
        <fullName evidence="8">MMPL family transporter</fullName>
    </submittedName>
</protein>
<feature type="transmembrane region" description="Helical" evidence="6">
    <location>
        <begin position="635"/>
        <end position="654"/>
    </location>
</feature>
<name>A0ABW1CJM1_9ACTN</name>
<dbReference type="InterPro" id="IPR050545">
    <property type="entry name" value="Mycobact_MmpL"/>
</dbReference>
<accession>A0ABW1CJM1</accession>
<feature type="transmembrane region" description="Helical" evidence="6">
    <location>
        <begin position="219"/>
        <end position="240"/>
    </location>
</feature>
<evidence type="ECO:0000256" key="2">
    <source>
        <dbReference type="ARBA" id="ARBA00022475"/>
    </source>
</evidence>
<evidence type="ECO:0000256" key="3">
    <source>
        <dbReference type="ARBA" id="ARBA00022692"/>
    </source>
</evidence>
<feature type="transmembrane region" description="Helical" evidence="6">
    <location>
        <begin position="195"/>
        <end position="212"/>
    </location>
</feature>
<dbReference type="Proteomes" id="UP001596058">
    <property type="component" value="Unassembled WGS sequence"/>
</dbReference>
<evidence type="ECO:0000256" key="6">
    <source>
        <dbReference type="SAM" id="Phobius"/>
    </source>
</evidence>
<proteinExistence type="predicted"/>
<evidence type="ECO:0000313" key="9">
    <source>
        <dbReference type="Proteomes" id="UP001596058"/>
    </source>
</evidence>
<feature type="transmembrane region" description="Helical" evidence="6">
    <location>
        <begin position="585"/>
        <end position="605"/>
    </location>
</feature>
<gene>
    <name evidence="8" type="ORF">ACFPZ3_14460</name>
</gene>